<keyword evidence="2" id="KW-1185">Reference proteome</keyword>
<reference evidence="2" key="1">
    <citation type="submission" date="2023-07" db="EMBL/GenBank/DDBJ databases">
        <title>30 novel species of actinomycetes from the DSMZ collection.</title>
        <authorList>
            <person name="Nouioui I."/>
        </authorList>
    </citation>
    <scope>NUCLEOTIDE SEQUENCE [LARGE SCALE GENOMIC DNA]</scope>
    <source>
        <strain evidence="2">DSM 45055</strain>
    </source>
</reference>
<protein>
    <submittedName>
        <fullName evidence="1">Uncharacterized protein</fullName>
    </submittedName>
</protein>
<dbReference type="RefSeq" id="WP_311545275.1">
    <property type="nucleotide sequence ID" value="NZ_JAVREK010000010.1"/>
</dbReference>
<dbReference type="Proteomes" id="UP001183226">
    <property type="component" value="Unassembled WGS sequence"/>
</dbReference>
<sequence>MVPHQREYTPPRLDDGEYARFAALSLEHRRWAVRHTADAEGELFEATRATHAETVVRARSLDEFARLLDSAEGVD</sequence>
<dbReference type="EMBL" id="JAVREK010000010">
    <property type="protein sequence ID" value="MDT0302800.1"/>
    <property type="molecule type" value="Genomic_DNA"/>
</dbReference>
<comment type="caution">
    <text evidence="1">The sequence shown here is derived from an EMBL/GenBank/DDBJ whole genome shotgun (WGS) entry which is preliminary data.</text>
</comment>
<organism evidence="1 2">
    <name type="scientific">Streptomonospora wellingtoniae</name>
    <dbReference type="NCBI Taxonomy" id="3075544"/>
    <lineage>
        <taxon>Bacteria</taxon>
        <taxon>Bacillati</taxon>
        <taxon>Actinomycetota</taxon>
        <taxon>Actinomycetes</taxon>
        <taxon>Streptosporangiales</taxon>
        <taxon>Nocardiopsidaceae</taxon>
        <taxon>Streptomonospora</taxon>
    </lineage>
</organism>
<accession>A0ABU2KU24</accession>
<evidence type="ECO:0000313" key="1">
    <source>
        <dbReference type="EMBL" id="MDT0302800.1"/>
    </source>
</evidence>
<name>A0ABU2KU24_9ACTN</name>
<evidence type="ECO:0000313" key="2">
    <source>
        <dbReference type="Proteomes" id="UP001183226"/>
    </source>
</evidence>
<gene>
    <name evidence="1" type="ORF">RM446_11820</name>
</gene>
<proteinExistence type="predicted"/>